<dbReference type="RefSeq" id="WP_305025857.1">
    <property type="nucleotide sequence ID" value="NZ_JAUQTB010000019.1"/>
</dbReference>
<gene>
    <name evidence="2" type="ORF">Q5741_19820</name>
</gene>
<organism evidence="2 3">
    <name type="scientific">Paenibacillus lacisoli</name>
    <dbReference type="NCBI Taxonomy" id="3064525"/>
    <lineage>
        <taxon>Bacteria</taxon>
        <taxon>Bacillati</taxon>
        <taxon>Bacillota</taxon>
        <taxon>Bacilli</taxon>
        <taxon>Bacillales</taxon>
        <taxon>Paenibacillaceae</taxon>
        <taxon>Paenibacillus</taxon>
    </lineage>
</organism>
<dbReference type="Proteomes" id="UP001240171">
    <property type="component" value="Unassembled WGS sequence"/>
</dbReference>
<name>A0ABT9CHB2_9BACL</name>
<keyword evidence="3" id="KW-1185">Reference proteome</keyword>
<dbReference type="Pfam" id="PF07484">
    <property type="entry name" value="Collar"/>
    <property type="match status" value="1"/>
</dbReference>
<dbReference type="Gene3D" id="3.90.1340.10">
    <property type="entry name" value="Phage tail collar domain"/>
    <property type="match status" value="1"/>
</dbReference>
<feature type="domain" description="Phage tail collar" evidence="1">
    <location>
        <begin position="6"/>
        <end position="62"/>
    </location>
</feature>
<sequence>MEAFTGTILPWALNWAPVDWLPCDGRQLKIQQYQALYSLIGVTYGGDATTYFNLPDLRARVPVGQGQQPNITTNYVIGTVGGTENTTLTANQLPVHNHTFAGTANINVGAPANTSAPTTNTPAANTTLSVAKDSSGDVANIYNTSAPTMMTAAMSTTASVSGNTGTTGAGQAFNNMQPYQVINYIICVNGIYPQRP</sequence>
<evidence type="ECO:0000313" key="3">
    <source>
        <dbReference type="Proteomes" id="UP001240171"/>
    </source>
</evidence>
<evidence type="ECO:0000259" key="1">
    <source>
        <dbReference type="Pfam" id="PF07484"/>
    </source>
</evidence>
<proteinExistence type="predicted"/>
<dbReference type="InterPro" id="IPR011083">
    <property type="entry name" value="Phage_tail_collar_dom"/>
</dbReference>
<comment type="caution">
    <text evidence="2">The sequence shown here is derived from an EMBL/GenBank/DDBJ whole genome shotgun (WGS) entry which is preliminary data.</text>
</comment>
<dbReference type="InterPro" id="IPR037053">
    <property type="entry name" value="Phage_tail_collar_dom_sf"/>
</dbReference>
<dbReference type="SUPFAM" id="SSF88874">
    <property type="entry name" value="Receptor-binding domain of short tail fibre protein gp12"/>
    <property type="match status" value="1"/>
</dbReference>
<reference evidence="2 3" key="1">
    <citation type="submission" date="2023-07" db="EMBL/GenBank/DDBJ databases">
        <title>Paenibacillus sp. JX-17 nov. isolated from soil.</title>
        <authorList>
            <person name="Wan Y."/>
            <person name="Liu B."/>
        </authorList>
    </citation>
    <scope>NUCLEOTIDE SEQUENCE [LARGE SCALE GENOMIC DNA]</scope>
    <source>
        <strain evidence="2 3">JX-17</strain>
    </source>
</reference>
<evidence type="ECO:0000313" key="2">
    <source>
        <dbReference type="EMBL" id="MDO7908640.1"/>
    </source>
</evidence>
<accession>A0ABT9CHB2</accession>
<dbReference type="EMBL" id="JAUQTB010000019">
    <property type="protein sequence ID" value="MDO7908640.1"/>
    <property type="molecule type" value="Genomic_DNA"/>
</dbReference>
<protein>
    <submittedName>
        <fullName evidence="2">Tail fiber protein</fullName>
    </submittedName>
</protein>